<evidence type="ECO:0000256" key="10">
    <source>
        <dbReference type="ARBA" id="ARBA00023304"/>
    </source>
</evidence>
<keyword evidence="4 15" id="KW-0001">2Fe-2S</keyword>
<sequence length="561" mass="59782">MAAKRMRSDMITKGFDRAPHRSLLRAAGVKDEDFGKPFIAVCNSYIDIVPGHVHLQEFGKLVKEAIREAGGVPFEFNTIGVDDGIAMGHIGMRYSLASREIIADSVETVVNAHWFDGMVCIPNCDKITPGMMLGALRVNIPTVMVSGGPMKAGKTSDGRSISLSSVFEGVGAHQAGKINDDQLLELEQYGCPTCGSCSGMFTANSMNCLAEAMGLAMPGNGTILAVSPERKEFVKESARQLMKLIEMNLKPRDIVTKEAIDNMFAVDMAMGGSTNTVLHTLAIAHEAGIEYPIERINEVAERVPHLAKIAPASDWHIEDVHNAGGVSAVLNELLKKEGALHGDCMTVTGKTLRENVEGCDIQNHDVIRPIDNPHTERGGLAVLFGNLAPNGAIIKTGAVDKSVGGYHKGPAICFDSQDDALAGIAGGKIKEGHVVIIRYEGPKGGPGMPEMLAPTSQIVGMGLGAKVALVTDGRFSGASRGISIGHASPEAAEGGPIAFVQDGDIVEIDMNNRTMDLLISDEEFEQRRAAWPGFELKIKRGYLARYAHLVTSASTGGVMKM</sequence>
<dbReference type="GO" id="GO:0051537">
    <property type="term" value="F:2 iron, 2 sulfur cluster binding"/>
    <property type="evidence" value="ECO:0007669"/>
    <property type="project" value="UniProtKB-UniRule"/>
</dbReference>
<dbReference type="GO" id="GO:0004160">
    <property type="term" value="F:dihydroxy-acid dehydratase activity"/>
    <property type="evidence" value="ECO:0007669"/>
    <property type="project" value="UniProtKB-UniRule"/>
</dbReference>
<comment type="function">
    <text evidence="15">Functions in the biosynthesis of branched-chain amino acids. Catalyzes the dehydration of (2R,3R)-2,3-dihydroxy-3-methylpentanoate (2,3-dihydroxy-3-methylvalerate) into 2-oxo-3-methylpentanoate (2-oxo-3-methylvalerate) and of (2R)-2,3-dihydroxy-3-methylbutanoate (2,3-dihydroxyisovalerate) into 2-oxo-3-methylbutanoate (2-oxoisovalerate), the penultimate precursor to L-isoleucine and L-valine, respectively.</text>
</comment>
<accession>A0A2R5EUE0</accession>
<evidence type="ECO:0000256" key="5">
    <source>
        <dbReference type="ARBA" id="ARBA00022723"/>
    </source>
</evidence>
<dbReference type="PANTHER" id="PTHR43661:SF3">
    <property type="entry name" value="D-XYLONATE DEHYDRATASE YAGF-RELATED"/>
    <property type="match status" value="1"/>
</dbReference>
<dbReference type="NCBIfam" id="TIGR00110">
    <property type="entry name" value="ilvD"/>
    <property type="match status" value="1"/>
</dbReference>
<dbReference type="GO" id="GO:0000287">
    <property type="term" value="F:magnesium ion binding"/>
    <property type="evidence" value="ECO:0007669"/>
    <property type="project" value="UniProtKB-UniRule"/>
</dbReference>
<dbReference type="RefSeq" id="WP_087566444.1">
    <property type="nucleotide sequence ID" value="NZ_BDQX01000171.1"/>
</dbReference>
<keyword evidence="10 15" id="KW-0100">Branched-chain amino acid biosynthesis</keyword>
<dbReference type="UniPathway" id="UPA00047">
    <property type="reaction ID" value="UER00057"/>
</dbReference>
<evidence type="ECO:0000256" key="12">
    <source>
        <dbReference type="ARBA" id="ARBA00029436"/>
    </source>
</evidence>
<keyword evidence="6 15" id="KW-0460">Magnesium</keyword>
<feature type="active site" description="Proton acceptor" evidence="15">
    <location>
        <position position="476"/>
    </location>
</feature>
<evidence type="ECO:0000256" key="11">
    <source>
        <dbReference type="ARBA" id="ARBA00029304"/>
    </source>
</evidence>
<dbReference type="InterPro" id="IPR042096">
    <property type="entry name" value="Dihydro-acid_dehy_C"/>
</dbReference>
<gene>
    <name evidence="15" type="primary">ilvD</name>
    <name evidence="18" type="ORF">PAT3040_03259</name>
</gene>
<dbReference type="SUPFAM" id="SSF52016">
    <property type="entry name" value="LeuD/IlvD-like"/>
    <property type="match status" value="1"/>
</dbReference>
<dbReference type="Gene3D" id="3.50.30.80">
    <property type="entry name" value="IlvD/EDD C-terminal domain-like"/>
    <property type="match status" value="1"/>
</dbReference>
<feature type="binding site" evidence="15">
    <location>
        <position position="83"/>
    </location>
    <ligand>
        <name>Mg(2+)</name>
        <dbReference type="ChEBI" id="CHEBI:18420"/>
    </ligand>
</feature>
<dbReference type="InterPro" id="IPR037237">
    <property type="entry name" value="IlvD/EDD_N"/>
</dbReference>
<dbReference type="PROSITE" id="PS00887">
    <property type="entry name" value="ILVD_EDD_2"/>
    <property type="match status" value="1"/>
</dbReference>
<feature type="modified residue" description="N6-carboxylysine" evidence="15">
    <location>
        <position position="126"/>
    </location>
</feature>
<dbReference type="InterPro" id="IPR020558">
    <property type="entry name" value="DiOHA_6PGluconate_deHydtase_CS"/>
</dbReference>
<feature type="binding site" evidence="15">
    <location>
        <position position="450"/>
    </location>
    <ligand>
        <name>Mg(2+)</name>
        <dbReference type="ChEBI" id="CHEBI:18420"/>
    </ligand>
</feature>
<evidence type="ECO:0000256" key="15">
    <source>
        <dbReference type="HAMAP-Rule" id="MF_00012"/>
    </source>
</evidence>
<evidence type="ECO:0000256" key="1">
    <source>
        <dbReference type="ARBA" id="ARBA00001946"/>
    </source>
</evidence>
<dbReference type="PANTHER" id="PTHR43661">
    <property type="entry name" value="D-XYLONATE DEHYDRATASE"/>
    <property type="match status" value="1"/>
</dbReference>
<evidence type="ECO:0000259" key="16">
    <source>
        <dbReference type="Pfam" id="PF00920"/>
    </source>
</evidence>
<comment type="subunit">
    <text evidence="15">Homodimer.</text>
</comment>
<comment type="similarity">
    <text evidence="2 15">Belongs to the IlvD/Edd family.</text>
</comment>
<keyword evidence="8 15" id="KW-0411">Iron-sulfur</keyword>
<dbReference type="Proteomes" id="UP000245202">
    <property type="component" value="Unassembled WGS sequence"/>
</dbReference>
<keyword evidence="7 15" id="KW-0408">Iron</keyword>
<dbReference type="NCBIfam" id="NF002068">
    <property type="entry name" value="PRK00911.1"/>
    <property type="match status" value="1"/>
</dbReference>
<dbReference type="Pfam" id="PF24877">
    <property type="entry name" value="ILV_EDD_C"/>
    <property type="match status" value="1"/>
</dbReference>
<evidence type="ECO:0000256" key="3">
    <source>
        <dbReference type="ARBA" id="ARBA00022605"/>
    </source>
</evidence>
<dbReference type="InterPro" id="IPR000581">
    <property type="entry name" value="ILV_EDD_N"/>
</dbReference>
<dbReference type="UniPathway" id="UPA00049">
    <property type="reaction ID" value="UER00061"/>
</dbReference>
<evidence type="ECO:0000256" key="8">
    <source>
        <dbReference type="ARBA" id="ARBA00023014"/>
    </source>
</evidence>
<comment type="catalytic activity">
    <reaction evidence="11">
        <text>(2R)-2,3-dihydroxy-3-methylbutanoate = 3-methyl-2-oxobutanoate + H2O</text>
        <dbReference type="Rhea" id="RHEA:24809"/>
        <dbReference type="ChEBI" id="CHEBI:11851"/>
        <dbReference type="ChEBI" id="CHEBI:15377"/>
        <dbReference type="ChEBI" id="CHEBI:49072"/>
        <dbReference type="EC" id="4.2.1.9"/>
    </reaction>
    <physiologicalReaction direction="left-to-right" evidence="11">
        <dbReference type="Rhea" id="RHEA:24810"/>
    </physiologicalReaction>
</comment>
<organism evidence="18 19">
    <name type="scientific">Paenibacillus agaridevorans</name>
    <dbReference type="NCBI Taxonomy" id="171404"/>
    <lineage>
        <taxon>Bacteria</taxon>
        <taxon>Bacillati</taxon>
        <taxon>Bacillota</taxon>
        <taxon>Bacilli</taxon>
        <taxon>Bacillales</taxon>
        <taxon>Paenibacillaceae</taxon>
        <taxon>Paenibacillus</taxon>
    </lineage>
</organism>
<dbReference type="Pfam" id="PF00920">
    <property type="entry name" value="ILVD_EDD_N"/>
    <property type="match status" value="1"/>
</dbReference>
<evidence type="ECO:0000256" key="7">
    <source>
        <dbReference type="ARBA" id="ARBA00023004"/>
    </source>
</evidence>
<dbReference type="GO" id="GO:0009099">
    <property type="term" value="P:L-valine biosynthetic process"/>
    <property type="evidence" value="ECO:0007669"/>
    <property type="project" value="UniProtKB-UniRule"/>
</dbReference>
<comment type="cofactor">
    <cofactor evidence="1 15">
        <name>Mg(2+)</name>
        <dbReference type="ChEBI" id="CHEBI:18420"/>
    </cofactor>
</comment>
<comment type="pathway">
    <text evidence="13 15">Amino-acid biosynthesis; L-isoleucine biosynthesis; L-isoleucine from 2-oxobutanoate: step 3/4.</text>
</comment>
<evidence type="ECO:0000313" key="18">
    <source>
        <dbReference type="EMBL" id="GBG08668.1"/>
    </source>
</evidence>
<comment type="caution">
    <text evidence="18">The sequence shown here is derived from an EMBL/GenBank/DDBJ whole genome shotgun (WGS) entry which is preliminary data.</text>
</comment>
<dbReference type="EC" id="4.2.1.9" evidence="14 15"/>
<keyword evidence="19" id="KW-1185">Reference proteome</keyword>
<evidence type="ECO:0000256" key="6">
    <source>
        <dbReference type="ARBA" id="ARBA00022842"/>
    </source>
</evidence>
<feature type="binding site" description="via carbamate group" evidence="15">
    <location>
        <position position="126"/>
    </location>
    <ligand>
        <name>Mg(2+)</name>
        <dbReference type="ChEBI" id="CHEBI:18420"/>
    </ligand>
</feature>
<evidence type="ECO:0000256" key="2">
    <source>
        <dbReference type="ARBA" id="ARBA00006486"/>
    </source>
</evidence>
<dbReference type="InterPro" id="IPR056740">
    <property type="entry name" value="ILV_EDD_C"/>
</dbReference>
<evidence type="ECO:0000256" key="14">
    <source>
        <dbReference type="ARBA" id="ARBA00029490"/>
    </source>
</evidence>
<dbReference type="GO" id="GO:0005829">
    <property type="term" value="C:cytosol"/>
    <property type="evidence" value="ECO:0007669"/>
    <property type="project" value="TreeGrafter"/>
</dbReference>
<dbReference type="FunFam" id="3.50.30.80:FF:000001">
    <property type="entry name" value="Dihydroxy-acid dehydratase"/>
    <property type="match status" value="1"/>
</dbReference>
<reference evidence="18 19" key="1">
    <citation type="submission" date="2017-08" db="EMBL/GenBank/DDBJ databases">
        <title>Substantial Increase in Enzyme Production by Combined Drug-Resistance Mutations in Paenibacillus agaridevorans.</title>
        <authorList>
            <person name="Tanaka Y."/>
            <person name="Funane K."/>
            <person name="Hosaka T."/>
            <person name="Shiwa Y."/>
            <person name="Fujita N."/>
            <person name="Miyazaki T."/>
            <person name="Yoshikawa H."/>
            <person name="Murakami K."/>
            <person name="Kasahara K."/>
            <person name="Inaoka T."/>
            <person name="Hiraga Y."/>
            <person name="Ochi K."/>
        </authorList>
    </citation>
    <scope>NUCLEOTIDE SEQUENCE [LARGE SCALE GENOMIC DNA]</scope>
    <source>
        <strain evidence="18 19">T-3040</strain>
    </source>
</reference>
<evidence type="ECO:0000256" key="13">
    <source>
        <dbReference type="ARBA" id="ARBA00029437"/>
    </source>
</evidence>
<dbReference type="SUPFAM" id="SSF143975">
    <property type="entry name" value="IlvD/EDD N-terminal domain-like"/>
    <property type="match status" value="1"/>
</dbReference>
<feature type="domain" description="Dihydroxy-acid/6-phosphogluconate dehydratase N-terminal" evidence="16">
    <location>
        <begin position="36"/>
        <end position="355"/>
    </location>
</feature>
<dbReference type="HAMAP" id="MF_00012">
    <property type="entry name" value="IlvD"/>
    <property type="match status" value="1"/>
</dbReference>
<dbReference type="PROSITE" id="PS00886">
    <property type="entry name" value="ILVD_EDD_1"/>
    <property type="match status" value="1"/>
</dbReference>
<dbReference type="GO" id="GO:0009097">
    <property type="term" value="P:isoleucine biosynthetic process"/>
    <property type="evidence" value="ECO:0007669"/>
    <property type="project" value="UniProtKB-UniRule"/>
</dbReference>
<evidence type="ECO:0000313" key="19">
    <source>
        <dbReference type="Proteomes" id="UP000245202"/>
    </source>
</evidence>
<protein>
    <recommendedName>
        <fullName evidence="14 15">Dihydroxy-acid dehydratase</fullName>
        <shortName evidence="15">DAD</shortName>
        <ecNumber evidence="14 15">4.2.1.9</ecNumber>
    </recommendedName>
</protein>
<evidence type="ECO:0000259" key="17">
    <source>
        <dbReference type="Pfam" id="PF24877"/>
    </source>
</evidence>
<feature type="domain" description="Dihydroxy-acid/6-phosphogluconate dehydratase C-terminal" evidence="17">
    <location>
        <begin position="365"/>
        <end position="556"/>
    </location>
</feature>
<name>A0A2R5EUE0_9BACL</name>
<comment type="caution">
    <text evidence="15">Lacks conserved residue(s) required for the propagation of feature annotation.</text>
</comment>
<dbReference type="EMBL" id="BDQX01000171">
    <property type="protein sequence ID" value="GBG08668.1"/>
    <property type="molecule type" value="Genomic_DNA"/>
</dbReference>
<keyword evidence="9 15" id="KW-0456">Lyase</keyword>
<dbReference type="InterPro" id="IPR004404">
    <property type="entry name" value="DihydroxyA_deHydtase"/>
</dbReference>
<evidence type="ECO:0000256" key="4">
    <source>
        <dbReference type="ARBA" id="ARBA00022714"/>
    </source>
</evidence>
<comment type="catalytic activity">
    <reaction evidence="15">
        <text>(2R,3R)-2,3-dihydroxy-3-methylpentanoate = (S)-3-methyl-2-oxopentanoate + H2O</text>
        <dbReference type="Rhea" id="RHEA:27694"/>
        <dbReference type="ChEBI" id="CHEBI:15377"/>
        <dbReference type="ChEBI" id="CHEBI:35146"/>
        <dbReference type="ChEBI" id="CHEBI:49258"/>
        <dbReference type="EC" id="4.2.1.9"/>
    </reaction>
</comment>
<feature type="binding site" evidence="15">
    <location>
        <position position="125"/>
    </location>
    <ligand>
        <name>Mg(2+)</name>
        <dbReference type="ChEBI" id="CHEBI:18420"/>
    </ligand>
</feature>
<proteinExistence type="inferred from homology"/>
<keyword evidence="3 15" id="KW-0028">Amino-acid biosynthesis</keyword>
<evidence type="ECO:0000256" key="9">
    <source>
        <dbReference type="ARBA" id="ARBA00023239"/>
    </source>
</evidence>
<dbReference type="AlphaFoldDB" id="A0A2R5EUE0"/>
<keyword evidence="5 15" id="KW-0479">Metal-binding</keyword>
<comment type="cofactor">
    <cofactor evidence="15">
        <name>[2Fe-2S] cluster</name>
        <dbReference type="ChEBI" id="CHEBI:190135"/>
    </cofactor>
    <text evidence="15">Binds 1 [2Fe-2S] cluster per subunit. This cluster acts as a Lewis acid cofactor.</text>
</comment>
<comment type="pathway">
    <text evidence="12 15">Amino-acid biosynthesis; L-valine biosynthesis; L-valine from pyruvate: step 3/4.</text>
</comment>